<keyword evidence="5 7" id="KW-1133">Transmembrane helix</keyword>
<evidence type="ECO:0000256" key="2">
    <source>
        <dbReference type="ARBA" id="ARBA00022448"/>
    </source>
</evidence>
<feature type="transmembrane region" description="Helical" evidence="7">
    <location>
        <begin position="404"/>
        <end position="423"/>
    </location>
</feature>
<dbReference type="Proteomes" id="UP000051085">
    <property type="component" value="Unassembled WGS sequence"/>
</dbReference>
<keyword evidence="4 7" id="KW-0812">Transmembrane</keyword>
<dbReference type="GO" id="GO:0022857">
    <property type="term" value="F:transmembrane transporter activity"/>
    <property type="evidence" value="ECO:0007669"/>
    <property type="project" value="InterPro"/>
</dbReference>
<dbReference type="AlphaFoldDB" id="A0A922PWM0"/>
<feature type="transmembrane region" description="Helical" evidence="7">
    <location>
        <begin position="127"/>
        <end position="153"/>
    </location>
</feature>
<comment type="caution">
    <text evidence="8">The sequence shown here is derived from an EMBL/GenBank/DDBJ whole genome shotgun (WGS) entry which is preliminary data.</text>
</comment>
<keyword evidence="6 7" id="KW-0472">Membrane</keyword>
<name>A0A922PWM0_9LACO</name>
<feature type="transmembrane region" description="Helical" evidence="7">
    <location>
        <begin position="444"/>
        <end position="466"/>
    </location>
</feature>
<accession>A0A922PWM0</accession>
<feature type="transmembrane region" description="Helical" evidence="7">
    <location>
        <begin position="43"/>
        <end position="62"/>
    </location>
</feature>
<dbReference type="GO" id="GO:0005886">
    <property type="term" value="C:plasma membrane"/>
    <property type="evidence" value="ECO:0007669"/>
    <property type="project" value="UniProtKB-SubCell"/>
</dbReference>
<sequence length="503" mass="55208">MDDQSGNTKKMITTFGLVAMIITSIFGFGNVSNAYLQMGYGSIIWYALAGICFFFPCGLMMAEYGSTFKDAKGGIYSWLAGSIGERMAFIGTFVWLASWIVWMVSTASRIWITFSALIFGKDTTQQWHFLGLTSTELIGVLGIILMLICTYFSSRGMTAIARVGSLGGIFTVVVNIIYVIAAIIVLIVNKGAIAQPFHGAKDLILSPNPQFQTPIAIISFVVYAIFAYGGMESLGSVTDSMENPEKTFPRGLIIASIFTIGAYVVMIIMAGWFANYNGDFAKGSTNLGNATYVLFNILGVKLGLALGCSYATALVWGAAMTRIVAFSQALGFLGALFVLMYSPIKAFILGSNPELWPKKLTKLNKAGMPADAMWLQVTIVSIIILLVAFGGSAAQKFYTVLTDMANVSTCFPYLFLVGAFPFFKAKKNLDRPFVVFKNRFWTNVLVWFVEIILIIGIIFTFVQPMLDHDWQTAFWTIAGPIFFAAVALIFYQVSAKKHHINEK</sequence>
<keyword evidence="3" id="KW-1003">Cell membrane</keyword>
<evidence type="ECO:0000256" key="5">
    <source>
        <dbReference type="ARBA" id="ARBA00022989"/>
    </source>
</evidence>
<feature type="transmembrane region" description="Helical" evidence="7">
    <location>
        <begin position="372"/>
        <end position="392"/>
    </location>
</feature>
<feature type="transmembrane region" description="Helical" evidence="7">
    <location>
        <begin position="293"/>
        <end position="317"/>
    </location>
</feature>
<feature type="transmembrane region" description="Helical" evidence="7">
    <location>
        <begin position="211"/>
        <end position="231"/>
    </location>
</feature>
<evidence type="ECO:0000256" key="1">
    <source>
        <dbReference type="ARBA" id="ARBA00004651"/>
    </source>
</evidence>
<evidence type="ECO:0000256" key="6">
    <source>
        <dbReference type="ARBA" id="ARBA00023136"/>
    </source>
</evidence>
<feature type="transmembrane region" description="Helical" evidence="7">
    <location>
        <begin position="165"/>
        <end position="188"/>
    </location>
</feature>
<feature type="transmembrane region" description="Helical" evidence="7">
    <location>
        <begin position="472"/>
        <end position="493"/>
    </location>
</feature>
<feature type="transmembrane region" description="Helical" evidence="7">
    <location>
        <begin position="251"/>
        <end position="273"/>
    </location>
</feature>
<reference evidence="8 9" key="1">
    <citation type="journal article" date="2015" name="Genome Announc.">
        <title>Expanding the biotechnology potential of lactobacilli through comparative genomics of 213 strains and associated genera.</title>
        <authorList>
            <person name="Sun Z."/>
            <person name="Harris H.M."/>
            <person name="McCann A."/>
            <person name="Guo C."/>
            <person name="Argimon S."/>
            <person name="Zhang W."/>
            <person name="Yang X."/>
            <person name="Jeffery I.B."/>
            <person name="Cooney J.C."/>
            <person name="Kagawa T.F."/>
            <person name="Liu W."/>
            <person name="Song Y."/>
            <person name="Salvetti E."/>
            <person name="Wrobel A."/>
            <person name="Rasinkangas P."/>
            <person name="Parkhill J."/>
            <person name="Rea M.C."/>
            <person name="O'Sullivan O."/>
            <person name="Ritari J."/>
            <person name="Douillard F.P."/>
            <person name="Paul Ross R."/>
            <person name="Yang R."/>
            <person name="Briner A.E."/>
            <person name="Felis G.E."/>
            <person name="de Vos W.M."/>
            <person name="Barrangou R."/>
            <person name="Klaenhammer T.R."/>
            <person name="Caufield P.W."/>
            <person name="Cui Y."/>
            <person name="Zhang H."/>
            <person name="O'Toole P.W."/>
        </authorList>
    </citation>
    <scope>NUCLEOTIDE SEQUENCE [LARGE SCALE GENOMIC DNA]</scope>
    <source>
        <strain evidence="8 9">DSM 8475</strain>
    </source>
</reference>
<protein>
    <submittedName>
        <fullName evidence="8">Amino acid permease-associated protein</fullName>
    </submittedName>
</protein>
<dbReference type="InterPro" id="IPR050367">
    <property type="entry name" value="APC_superfamily"/>
</dbReference>
<dbReference type="NCBIfam" id="NF011775">
    <property type="entry name" value="PRK15238.1"/>
    <property type="match status" value="1"/>
</dbReference>
<dbReference type="Pfam" id="PF13520">
    <property type="entry name" value="AA_permease_2"/>
    <property type="match status" value="1"/>
</dbReference>
<evidence type="ECO:0000313" key="9">
    <source>
        <dbReference type="Proteomes" id="UP000051085"/>
    </source>
</evidence>
<gene>
    <name evidence="8" type="ORF">FD34_GL000448</name>
</gene>
<organism evidence="8 9">
    <name type="scientific">Limosilactobacillus pontis DSM 8475</name>
    <dbReference type="NCBI Taxonomy" id="1423794"/>
    <lineage>
        <taxon>Bacteria</taxon>
        <taxon>Bacillati</taxon>
        <taxon>Bacillota</taxon>
        <taxon>Bacilli</taxon>
        <taxon>Lactobacillales</taxon>
        <taxon>Lactobacillaceae</taxon>
        <taxon>Limosilactobacillus</taxon>
    </lineage>
</organism>
<evidence type="ECO:0000256" key="7">
    <source>
        <dbReference type="SAM" id="Phobius"/>
    </source>
</evidence>
<dbReference type="GeneID" id="87979226"/>
<dbReference type="PANTHER" id="PTHR42770:SF15">
    <property type="entry name" value="GLUTAMATE_GAMMA-AMINOBUTYRATE ANTIPORTER-RELATED"/>
    <property type="match status" value="1"/>
</dbReference>
<evidence type="ECO:0000313" key="8">
    <source>
        <dbReference type="EMBL" id="KRM37833.1"/>
    </source>
</evidence>
<dbReference type="Gene3D" id="1.20.1740.10">
    <property type="entry name" value="Amino acid/polyamine transporter I"/>
    <property type="match status" value="1"/>
</dbReference>
<feature type="transmembrane region" description="Helical" evidence="7">
    <location>
        <begin position="12"/>
        <end position="31"/>
    </location>
</feature>
<keyword evidence="2" id="KW-0813">Transport</keyword>
<dbReference type="InterPro" id="IPR002293">
    <property type="entry name" value="AA/rel_permease1"/>
</dbReference>
<dbReference type="RefSeq" id="WP_057805735.1">
    <property type="nucleotide sequence ID" value="NZ_AZGO01000008.1"/>
</dbReference>
<evidence type="ECO:0000256" key="4">
    <source>
        <dbReference type="ARBA" id="ARBA00022692"/>
    </source>
</evidence>
<proteinExistence type="predicted"/>
<feature type="transmembrane region" description="Helical" evidence="7">
    <location>
        <begin position="329"/>
        <end position="351"/>
    </location>
</feature>
<evidence type="ECO:0000256" key="3">
    <source>
        <dbReference type="ARBA" id="ARBA00022475"/>
    </source>
</evidence>
<dbReference type="EMBL" id="AZGO01000008">
    <property type="protein sequence ID" value="KRM37833.1"/>
    <property type="molecule type" value="Genomic_DNA"/>
</dbReference>
<dbReference type="PANTHER" id="PTHR42770">
    <property type="entry name" value="AMINO ACID TRANSPORTER-RELATED"/>
    <property type="match status" value="1"/>
</dbReference>
<dbReference type="PIRSF" id="PIRSF006060">
    <property type="entry name" value="AA_transporter"/>
    <property type="match status" value="1"/>
</dbReference>
<comment type="subcellular location">
    <subcellularLocation>
        <location evidence="1">Cell membrane</location>
        <topology evidence="1">Multi-pass membrane protein</topology>
    </subcellularLocation>
</comment>